<feature type="region of interest" description="Disordered" evidence="1">
    <location>
        <begin position="225"/>
        <end position="246"/>
    </location>
</feature>
<feature type="compositionally biased region" description="Basic residues" evidence="1">
    <location>
        <begin position="2625"/>
        <end position="2636"/>
    </location>
</feature>
<dbReference type="PANTHER" id="PTHR17695">
    <property type="entry name" value="SMALL SUBUNIT PROCESSOME COMPONENT 20 HOMOLOG"/>
    <property type="match status" value="1"/>
</dbReference>
<dbReference type="SUPFAM" id="SSF48371">
    <property type="entry name" value="ARM repeat"/>
    <property type="match status" value="2"/>
</dbReference>
<dbReference type="Pfam" id="PF23099">
    <property type="entry name" value="UTP20_C"/>
    <property type="match status" value="1"/>
</dbReference>
<keyword evidence="6" id="KW-1185">Reference proteome</keyword>
<evidence type="ECO:0000313" key="5">
    <source>
        <dbReference type="EMBL" id="WFD24759.1"/>
    </source>
</evidence>
<name>A0AAF0J0B4_9BASI</name>
<evidence type="ECO:0000259" key="3">
    <source>
        <dbReference type="Pfam" id="PF20416"/>
    </source>
</evidence>
<organism evidence="5 6">
    <name type="scientific">Malassezia equina</name>
    <dbReference type="NCBI Taxonomy" id="1381935"/>
    <lineage>
        <taxon>Eukaryota</taxon>
        <taxon>Fungi</taxon>
        <taxon>Dikarya</taxon>
        <taxon>Basidiomycota</taxon>
        <taxon>Ustilaginomycotina</taxon>
        <taxon>Malasseziomycetes</taxon>
        <taxon>Malasseziales</taxon>
        <taxon>Malasseziaceae</taxon>
        <taxon>Malassezia</taxon>
    </lineage>
</organism>
<dbReference type="InterPro" id="IPR057525">
    <property type="entry name" value="UTP20_C"/>
</dbReference>
<evidence type="ECO:0000259" key="4">
    <source>
        <dbReference type="Pfam" id="PF23099"/>
    </source>
</evidence>
<feature type="compositionally biased region" description="Acidic residues" evidence="1">
    <location>
        <begin position="825"/>
        <end position="836"/>
    </location>
</feature>
<sequence length="2636" mass="291981">MGDSAVRHRYVSFHERLKHVTIDLTRDSSTSWGTSGLQVAGLDAPASAFAVATGAAPTVTEASDLQSTAFGSALQQWNELNLSLPFQSFYANVMPKAQSLVLLVHHRDEIAAALDAGLTLREPQNWLAWDALLDLVPRMAFDLGSEFLLVYPTLLTALLRASSLMDKNLTRGDEELAARLVERAFHSAAWLFRAISSLMSRSSDAQLLVASWTIVRDLLTSEQAPIVPATDENDDEDDADHAENETAMRSARPMVRSHTRRFATEALAHLIRKAPLSQLGVLVHSMRIDSQTYGPELDSGIAATWAHSCKTAAHALHSRTRELLSCVLDWDAPFAASIERWGERIMTALVHHARAADMVPVLEWLLQRSTESPLAELPACLVWLTAALGTRKGTRVDDSFKTHFFAWLPKLDARMVWTSSAAHRPLLRAYTSLICVTMPLARVQDMTGPGKQVLQAFATRYEREPFDVAWAAFDGVYRALGDPALGWRSFGALALPTALDATSHLLSGNAPVAQEDAALAFLAELDIQGHLAALHDAPPTTIVLRWTKRTQKKVQQRLDQLASLLDSGRADDQVLASMPAVPLACRFPNAAPTMARLLVRCIQAVASRADTTTRHVDGIVGTLLATLVAVLHAPSAHVKESVQVLFDGERSIFARLLQTSASSHAVLPALADLAEAVHAPSALPSVHHLWPMLTSALLDPNRAIVHAALRLLALVTEGPLNVCALLAEVEAMPLDVPNVTARNVKLRYAQREACKALKGTDVQMQALVRYSIGTLKLNLKPVWAASRETLVALSARVSEEVWRVSFVELQAADALVHAGPVPSDEAAEEDEEEEEPASAHDDARDDLYQLHDPQLSRRLRTLRREVHLDLVTPAQRAASAFQARATPHVRFDAAHYATELLLLYAQHAVLPEKHSEAFVSHVLAQWSSLVDAQDSDRAPSAARTERLRQFLAIFAEFREPAKMFKASVMQEHFLALCAQPEITVQRGALSCLLTWKPHALVHMEDKLRNLLDTAKFRDTLSQLDLSATSDQFSAVTRPEVMPVLIRLLFGLMISRRGVRTSGAGQHARRTAILSALYESQVEELQLLVDLMLSAFEDQVVPQPFVLPPPPEAPMRKQLGLLQMLGEVLRHLGRALRPCMHRLVGVVVSLAAHAADATDEQAREVRRAALRRLADFVRYGQGIEWVEFREPILARLVHPRLATFAQDSVQAPSAFLDLCRTWISETDTLLCFMSDTSILPAIYAGLSSTSIKPLVAQAILDMAERLLGAAEADEDIRVQVVLPMVPALLEHLQPLVRHTIRSEFTHPLAIHVRDDLLRQELSVLSQLAPHIETQTAAARVVELLVPLMRHSARAIPERTKTELLRTFSLLLPRAQTSGDLLDNLYGLFCRLGSELRSRQARSQYAEAFAQLATAEPSLTRISQWVRALNAYSTRMVDEPDLEQRLTACDTILHESTVIHAREWHALLYHALFYICDEELAMRTNASAMLQRFVREARDPECVSLVTRVLLPGMRRRLHSRSEAVRKELFQLLGVTVAEMSDAVPALAELHVLRAGGDEEASVFTNLYHIQTHRRVRAMHRLAQAAEHGALRSKTLSELFLPLAWFFLLPNQSGGIDINMANEALACIRRMAAHLQWSHYYHWLSRFLRELKEHAAKEETSAAERLHVRGVVGVLEAFHFDCNEEVSDAAATQEEDQAEEQAYDEQALARDLTQPSLEAQREQKVALAATLTTRVLPPLHEALHVKNEDRLPARLPLIIGAARLAQHLPTDRRQVELFKVFASLANALRSKLQSTRDACRETALHMLRAIGVKYLAGVVRELRRLLTRGPQLAVCAYTVHSLVVALSTGDEPLLTSLDEGVRDMVEATMEDVFGLTAEDRAAVEYRTKVRELRQSKSIDTFEHLARLAEPARVQELLLPLRGVLATSIETKTLRNVDECLRRIASGLSANTHIDTPAFLVLCYTLIAKGEKSLASPPASAPYLSQNAPKFVELGLELLTTALRRSRFDVHDEDTVARLTPLVRTVGETLYATNGPVIERGLRAAAALARCPLPNLAEALPVMQKQMLVLLRSAGGLHSAMAQAALRALSVVLREGRAPPPPTRQLTELLTLVSPELETPVAQASVFALLRAIVSRAFVVPEIYDVMDRIAQLLVVSHDPQVRDICRSLYLQFLLDYPQGQGRLQSQMQFLAKHLSYEKQGGRQSVLELVGAVLSKFSTDVVSQFSELFFVALVMLLANEESTACRQQAAQVMGTLLSAVHAPQRATLMQMTRAWATAQGSAQAQQLASVALRVYELAAERDQGSVAQDACVAIVQALQLGAEEGDADAWRYVYQALQTMQSLVQRDPGVWTSLADTKEPLLTLLTFPHAWCRVSASRVLGASFASQQPWAPSDLVRAAKQLVSQLHSPFLDDALTLQVVRNLVFLGKAFAEGIDEEDAEEEDEEEEEDDDDDDEQAQNDIEDTNPQDDGPPVPARLAWLFSKLSHTARLNHGARNAESAPQRAGAVLKWFAAMTSQLEAPVISRFLVHILSPILRMMDDEQAPEDLKTLANEVQDMVQEHVGPVAFTRVYTHVKQTLLEKRRTRKHTRLLENMADPERAAKRRAARNAGKHMSRKRKNQAFKVQRTGNKRAKGTMRNS</sequence>
<feature type="region of interest" description="Disordered" evidence="1">
    <location>
        <begin position="818"/>
        <end position="847"/>
    </location>
</feature>
<evidence type="ECO:0000313" key="6">
    <source>
        <dbReference type="Proteomes" id="UP001214415"/>
    </source>
</evidence>
<proteinExistence type="predicted"/>
<feature type="compositionally biased region" description="Basic residues" evidence="1">
    <location>
        <begin position="2598"/>
        <end position="2617"/>
    </location>
</feature>
<accession>A0AAF0J0B4</accession>
<feature type="compositionally biased region" description="Basic and acidic residues" evidence="1">
    <location>
        <begin position="837"/>
        <end position="847"/>
    </location>
</feature>
<dbReference type="EMBL" id="CP119906">
    <property type="protein sequence ID" value="WFD24759.1"/>
    <property type="molecule type" value="Genomic_DNA"/>
</dbReference>
<feature type="region of interest" description="Disordered" evidence="1">
    <location>
        <begin position="2592"/>
        <end position="2636"/>
    </location>
</feature>
<gene>
    <name evidence="5" type="primary">UTP20</name>
    <name evidence="5" type="ORF">MEQU1_003463</name>
</gene>
<dbReference type="Proteomes" id="UP001214415">
    <property type="component" value="Chromosome 7"/>
</dbReference>
<dbReference type="InterPro" id="IPR052575">
    <property type="entry name" value="SSU_processome_comp_20"/>
</dbReference>
<dbReference type="PANTHER" id="PTHR17695:SF11">
    <property type="entry name" value="SMALL SUBUNIT PROCESSOME COMPONENT 20 HOMOLOG"/>
    <property type="match status" value="1"/>
</dbReference>
<dbReference type="InterPro" id="IPR011430">
    <property type="entry name" value="UTP20_N"/>
</dbReference>
<dbReference type="GO" id="GO:0030686">
    <property type="term" value="C:90S preribosome"/>
    <property type="evidence" value="ECO:0007669"/>
    <property type="project" value="TreeGrafter"/>
</dbReference>
<dbReference type="InterPro" id="IPR046523">
    <property type="entry name" value="UTP20_dom"/>
</dbReference>
<feature type="domain" description="U3 small nucleolar RNA-associated protein 20" evidence="3">
    <location>
        <begin position="1748"/>
        <end position="1964"/>
    </location>
</feature>
<dbReference type="InterPro" id="IPR016024">
    <property type="entry name" value="ARM-type_fold"/>
</dbReference>
<feature type="compositionally biased region" description="Acidic residues" evidence="1">
    <location>
        <begin position="231"/>
        <end position="240"/>
    </location>
</feature>
<evidence type="ECO:0000259" key="2">
    <source>
        <dbReference type="Pfam" id="PF07539"/>
    </source>
</evidence>
<feature type="domain" description="U3 small nucleolar RNA-associated protein 20 N-terminal" evidence="2">
    <location>
        <begin position="944"/>
        <end position="1520"/>
    </location>
</feature>
<feature type="domain" description="U3 small nucleolar RNA-associated protein 20 C-terminal" evidence="4">
    <location>
        <begin position="2369"/>
        <end position="2617"/>
    </location>
</feature>
<dbReference type="Pfam" id="PF20416">
    <property type="entry name" value="UTP20"/>
    <property type="match status" value="1"/>
</dbReference>
<feature type="region of interest" description="Disordered" evidence="1">
    <location>
        <begin position="2431"/>
        <end position="2471"/>
    </location>
</feature>
<feature type="compositionally biased region" description="Acidic residues" evidence="1">
    <location>
        <begin position="2431"/>
        <end position="2463"/>
    </location>
</feature>
<reference evidence="5" key="1">
    <citation type="submission" date="2023-03" db="EMBL/GenBank/DDBJ databases">
        <title>Mating type loci evolution in Malassezia.</title>
        <authorList>
            <person name="Coelho M.A."/>
        </authorList>
    </citation>
    <scope>NUCLEOTIDE SEQUENCE</scope>
    <source>
        <strain evidence="5">CBS 12830</strain>
    </source>
</reference>
<protein>
    <submittedName>
        <fullName evidence="5">U3 snoRNP protein</fullName>
    </submittedName>
</protein>
<dbReference type="GO" id="GO:0032040">
    <property type="term" value="C:small-subunit processome"/>
    <property type="evidence" value="ECO:0007669"/>
    <property type="project" value="TreeGrafter"/>
</dbReference>
<dbReference type="Pfam" id="PF07539">
    <property type="entry name" value="UTP20_N"/>
    <property type="match status" value="1"/>
</dbReference>
<evidence type="ECO:0000256" key="1">
    <source>
        <dbReference type="SAM" id="MobiDB-lite"/>
    </source>
</evidence>